<accession>F4R7E2</accession>
<organism evidence="3">
    <name type="scientific">Melampsora larici-populina (strain 98AG31 / pathotype 3-4-7)</name>
    <name type="common">Poplar leaf rust fungus</name>
    <dbReference type="NCBI Taxonomy" id="747676"/>
    <lineage>
        <taxon>Eukaryota</taxon>
        <taxon>Fungi</taxon>
        <taxon>Dikarya</taxon>
        <taxon>Basidiomycota</taxon>
        <taxon>Pucciniomycotina</taxon>
        <taxon>Pucciniomycetes</taxon>
        <taxon>Pucciniales</taxon>
        <taxon>Melampsoraceae</taxon>
        <taxon>Melampsora</taxon>
    </lineage>
</organism>
<proteinExistence type="predicted"/>
<dbReference type="KEGG" id="mlr:MELLADRAFT_102161"/>
<gene>
    <name evidence="2" type="ORF">MELLADRAFT_102161</name>
</gene>
<feature type="compositionally biased region" description="Basic and acidic residues" evidence="1">
    <location>
        <begin position="28"/>
        <end position="45"/>
    </location>
</feature>
<dbReference type="InParanoid" id="F4R7E2"/>
<name>F4R7E2_MELLP</name>
<dbReference type="HOGENOM" id="CLU_630178_0_0_1"/>
<dbReference type="PANTHER" id="PTHR33096">
    <property type="entry name" value="CXC2 DOMAIN-CONTAINING PROTEIN"/>
    <property type="match status" value="1"/>
</dbReference>
<protein>
    <submittedName>
        <fullName evidence="2">Uncharacterized protein</fullName>
    </submittedName>
</protein>
<reference evidence="3" key="1">
    <citation type="journal article" date="2011" name="Proc. Natl. Acad. Sci. U.S.A.">
        <title>Obligate biotrophy features unraveled by the genomic analysis of rust fungi.</title>
        <authorList>
            <person name="Duplessis S."/>
            <person name="Cuomo C.A."/>
            <person name="Lin Y.-C."/>
            <person name="Aerts A."/>
            <person name="Tisserant E."/>
            <person name="Veneault-Fourrey C."/>
            <person name="Joly D.L."/>
            <person name="Hacquard S."/>
            <person name="Amselem J."/>
            <person name="Cantarel B.L."/>
            <person name="Chiu R."/>
            <person name="Coutinho P.M."/>
            <person name="Feau N."/>
            <person name="Field M."/>
            <person name="Frey P."/>
            <person name="Gelhaye E."/>
            <person name="Goldberg J."/>
            <person name="Grabherr M.G."/>
            <person name="Kodira C.D."/>
            <person name="Kohler A."/>
            <person name="Kuees U."/>
            <person name="Lindquist E.A."/>
            <person name="Lucas S.M."/>
            <person name="Mago R."/>
            <person name="Mauceli E."/>
            <person name="Morin E."/>
            <person name="Murat C."/>
            <person name="Pangilinan J.L."/>
            <person name="Park R."/>
            <person name="Pearson M."/>
            <person name="Quesneville H."/>
            <person name="Rouhier N."/>
            <person name="Sakthikumar S."/>
            <person name="Salamov A.A."/>
            <person name="Schmutz J."/>
            <person name="Selles B."/>
            <person name="Shapiro H."/>
            <person name="Tanguay P."/>
            <person name="Tuskan G.A."/>
            <person name="Henrissat B."/>
            <person name="Van de Peer Y."/>
            <person name="Rouze P."/>
            <person name="Ellis J.G."/>
            <person name="Dodds P.N."/>
            <person name="Schein J.E."/>
            <person name="Zhong S."/>
            <person name="Hamelin R.C."/>
            <person name="Grigoriev I.V."/>
            <person name="Szabo L.J."/>
            <person name="Martin F."/>
        </authorList>
    </citation>
    <scope>NUCLEOTIDE SEQUENCE [LARGE SCALE GENOMIC DNA]</scope>
    <source>
        <strain evidence="3">98AG31 / pathotype 3-4-7</strain>
    </source>
</reference>
<evidence type="ECO:0000313" key="2">
    <source>
        <dbReference type="EMBL" id="EGG11301.1"/>
    </source>
</evidence>
<dbReference type="PANTHER" id="PTHR33096:SF1">
    <property type="entry name" value="CXC1-LIKE CYSTEINE CLUSTER ASSOCIATED WITH KDZ TRANSPOSASES DOMAIN-CONTAINING PROTEIN"/>
    <property type="match status" value="1"/>
</dbReference>
<dbReference type="EMBL" id="GL883092">
    <property type="protein sequence ID" value="EGG11301.1"/>
    <property type="molecule type" value="Genomic_DNA"/>
</dbReference>
<dbReference type="AlphaFoldDB" id="F4R7E2"/>
<evidence type="ECO:0000313" key="3">
    <source>
        <dbReference type="Proteomes" id="UP000001072"/>
    </source>
</evidence>
<sequence length="461" mass="53263">MVLPGEEFPPEPKRARSAAIPMSAIGRRLAELEGREQEAGNRVDAQRNQPQAPDIQPINPADHLDQEEDQLYRAFIPAGGLDDPPRNEVQLSPVINRADYYRDVTYQERILQEEANWRKIIPAMFIAFMPCSRATFQWVDPNKWDHDMNEPCNCALWKRSTVTIDTIDWCVSHRRSLCFKVKSLLTRERAAHKQYLDSRLKLDILKREPTYNEDYFIQQWSRQRECQLNALVHENTETLSKKLAKLVGLEQSLQTSELSNLSLLDYEFELLRAKRRRDRTRAEQLEFAALPESIAVLKAKIEEVVDQLGGDKYRDTPGASNDNVENITNAWMMQIVGSVKPRMSDRLVESKEVLNSLLSRFTHSHSRLCITWNIDMLKILNKTVEDSDLSQDSEVSLELEWRNLAVRSRLAFQRVVEAPIVKAEPLDQDEAAEFEMEDNEDELLLLNDEGNGDEVDEEEVD</sequence>
<dbReference type="Proteomes" id="UP000001072">
    <property type="component" value="Unassembled WGS sequence"/>
</dbReference>
<dbReference type="GeneID" id="18921583"/>
<dbReference type="RefSeq" id="XP_007404936.1">
    <property type="nucleotide sequence ID" value="XM_007404874.1"/>
</dbReference>
<evidence type="ECO:0000256" key="1">
    <source>
        <dbReference type="SAM" id="MobiDB-lite"/>
    </source>
</evidence>
<keyword evidence="3" id="KW-1185">Reference proteome</keyword>
<feature type="region of interest" description="Disordered" evidence="1">
    <location>
        <begin position="1"/>
        <end position="61"/>
    </location>
</feature>
<dbReference type="VEuPathDB" id="FungiDB:MELLADRAFT_102161"/>